<comment type="caution">
    <text evidence="2">The sequence shown here is derived from an EMBL/GenBank/DDBJ whole genome shotgun (WGS) entry which is preliminary data.</text>
</comment>
<evidence type="ECO:0000256" key="1">
    <source>
        <dbReference type="SAM" id="MobiDB-lite"/>
    </source>
</evidence>
<dbReference type="Proteomes" id="UP001500973">
    <property type="component" value="Unassembled WGS sequence"/>
</dbReference>
<evidence type="ECO:0000313" key="3">
    <source>
        <dbReference type="Proteomes" id="UP001500973"/>
    </source>
</evidence>
<organism evidence="2 3">
    <name type="scientific">Streptomyces thermospinosisporus</name>
    <dbReference type="NCBI Taxonomy" id="161482"/>
    <lineage>
        <taxon>Bacteria</taxon>
        <taxon>Bacillati</taxon>
        <taxon>Actinomycetota</taxon>
        <taxon>Actinomycetes</taxon>
        <taxon>Kitasatosporales</taxon>
        <taxon>Streptomycetaceae</taxon>
        <taxon>Streptomyces</taxon>
    </lineage>
</organism>
<reference evidence="2 3" key="1">
    <citation type="journal article" date="2019" name="Int. J. Syst. Evol. Microbiol.">
        <title>The Global Catalogue of Microorganisms (GCM) 10K type strain sequencing project: providing services to taxonomists for standard genome sequencing and annotation.</title>
        <authorList>
            <consortium name="The Broad Institute Genomics Platform"/>
            <consortium name="The Broad Institute Genome Sequencing Center for Infectious Disease"/>
            <person name="Wu L."/>
            <person name="Ma J."/>
        </authorList>
    </citation>
    <scope>NUCLEOTIDE SEQUENCE [LARGE SCALE GENOMIC DNA]</scope>
    <source>
        <strain evidence="2 3">JCM 11756</strain>
    </source>
</reference>
<feature type="compositionally biased region" description="Basic and acidic residues" evidence="1">
    <location>
        <begin position="30"/>
        <end position="41"/>
    </location>
</feature>
<proteinExistence type="predicted"/>
<evidence type="ECO:0000313" key="2">
    <source>
        <dbReference type="EMBL" id="GAA1427668.1"/>
    </source>
</evidence>
<feature type="region of interest" description="Disordered" evidence="1">
    <location>
        <begin position="14"/>
        <end position="83"/>
    </location>
</feature>
<dbReference type="EMBL" id="BAAAIZ010000059">
    <property type="protein sequence ID" value="GAA1427668.1"/>
    <property type="molecule type" value="Genomic_DNA"/>
</dbReference>
<feature type="compositionally biased region" description="Basic residues" evidence="1">
    <location>
        <begin position="74"/>
        <end position="83"/>
    </location>
</feature>
<gene>
    <name evidence="2" type="ORF">GCM10009601_39310</name>
</gene>
<name>A0ABN1Z1K0_9ACTN</name>
<protein>
    <submittedName>
        <fullName evidence="2">Uncharacterized protein</fullName>
    </submittedName>
</protein>
<keyword evidence="3" id="KW-1185">Reference proteome</keyword>
<feature type="compositionally biased region" description="Low complexity" evidence="1">
    <location>
        <begin position="52"/>
        <end position="67"/>
    </location>
</feature>
<accession>A0ABN1Z1K0</accession>
<sequence>MERFYWRFLQARATGPLGGSYKTPRPGRRRAPDPVGRRAERPGVGYRAPWTRSPSKGSSSGRLGGRPSPEERPVRRRPIHGSR</sequence>